<dbReference type="AlphaFoldDB" id="A0A139AW95"/>
<protein>
    <submittedName>
        <fullName evidence="2">Uncharacterized protein</fullName>
    </submittedName>
</protein>
<organism evidence="2 3">
    <name type="scientific">Gonapodya prolifera (strain JEL478)</name>
    <name type="common">Monoblepharis prolifera</name>
    <dbReference type="NCBI Taxonomy" id="1344416"/>
    <lineage>
        <taxon>Eukaryota</taxon>
        <taxon>Fungi</taxon>
        <taxon>Fungi incertae sedis</taxon>
        <taxon>Chytridiomycota</taxon>
        <taxon>Chytridiomycota incertae sedis</taxon>
        <taxon>Monoblepharidomycetes</taxon>
        <taxon>Monoblepharidales</taxon>
        <taxon>Gonapodyaceae</taxon>
        <taxon>Gonapodya</taxon>
    </lineage>
</organism>
<accession>A0A139AW95</accession>
<dbReference type="EMBL" id="KQ965734">
    <property type="protein sequence ID" value="KXS21006.1"/>
    <property type="molecule type" value="Genomic_DNA"/>
</dbReference>
<name>A0A139AW95_GONPJ</name>
<dbReference type="Proteomes" id="UP000070544">
    <property type="component" value="Unassembled WGS sequence"/>
</dbReference>
<gene>
    <name evidence="2" type="ORF">M427DRAFT_350260</name>
</gene>
<evidence type="ECO:0000256" key="1">
    <source>
        <dbReference type="SAM" id="MobiDB-lite"/>
    </source>
</evidence>
<evidence type="ECO:0000313" key="2">
    <source>
        <dbReference type="EMBL" id="KXS21006.1"/>
    </source>
</evidence>
<sequence length="108" mass="11745">MTPARCEPVAVHFDVGLSPFLPISSPLLHLPPPSITLLPHSHSPPPVRPGPARLASPPIPVLFMFSLLAPHRPPRPAPFFDHRFSDAACRHPRRGSGTYGLTVARTQL</sequence>
<evidence type="ECO:0000313" key="3">
    <source>
        <dbReference type="Proteomes" id="UP000070544"/>
    </source>
</evidence>
<feature type="region of interest" description="Disordered" evidence="1">
    <location>
        <begin position="34"/>
        <end position="53"/>
    </location>
</feature>
<reference evidence="2 3" key="1">
    <citation type="journal article" date="2015" name="Genome Biol. Evol.">
        <title>Phylogenomic analyses indicate that early fungi evolved digesting cell walls of algal ancestors of land plants.</title>
        <authorList>
            <person name="Chang Y."/>
            <person name="Wang S."/>
            <person name="Sekimoto S."/>
            <person name="Aerts A.L."/>
            <person name="Choi C."/>
            <person name="Clum A."/>
            <person name="LaButti K.M."/>
            <person name="Lindquist E.A."/>
            <person name="Yee Ngan C."/>
            <person name="Ohm R.A."/>
            <person name="Salamov A.A."/>
            <person name="Grigoriev I.V."/>
            <person name="Spatafora J.W."/>
            <person name="Berbee M.L."/>
        </authorList>
    </citation>
    <scope>NUCLEOTIDE SEQUENCE [LARGE SCALE GENOMIC DNA]</scope>
    <source>
        <strain evidence="2 3">JEL478</strain>
    </source>
</reference>
<proteinExistence type="predicted"/>
<keyword evidence="3" id="KW-1185">Reference proteome</keyword>